<protein>
    <submittedName>
        <fullName evidence="4">Ribosomal protein large subunit 11</fullName>
    </submittedName>
</protein>
<dbReference type="Gene3D" id="3.30.1550.10">
    <property type="entry name" value="Ribosomal protein L11/L12, N-terminal domain"/>
    <property type="match status" value="1"/>
</dbReference>
<organism evidence="4">
    <name type="scientific">Paramoeba pemaquidensis</name>
    <dbReference type="NCBI Taxonomy" id="180228"/>
    <lineage>
        <taxon>Eukaryota</taxon>
        <taxon>Amoebozoa</taxon>
        <taxon>Discosea</taxon>
        <taxon>Flabellinia</taxon>
        <taxon>Dactylopodida</taxon>
        <taxon>Paramoebidae</taxon>
        <taxon>Paramoeba</taxon>
    </lineage>
</organism>
<evidence type="ECO:0000256" key="2">
    <source>
        <dbReference type="ARBA" id="ARBA00022980"/>
    </source>
</evidence>
<gene>
    <name evidence="4" type="primary">rpl11</name>
</gene>
<dbReference type="GO" id="GO:0005840">
    <property type="term" value="C:ribosome"/>
    <property type="evidence" value="ECO:0007669"/>
    <property type="project" value="UniProtKB-KW"/>
</dbReference>
<geneLocation type="mitochondrion" evidence="4"/>
<dbReference type="GeneID" id="29292423"/>
<dbReference type="SUPFAM" id="SSF54747">
    <property type="entry name" value="Ribosomal L11/L12e N-terminal domain"/>
    <property type="match status" value="1"/>
</dbReference>
<dbReference type="InterPro" id="IPR036796">
    <property type="entry name" value="Ribosomal_uL11_N_sf"/>
</dbReference>
<dbReference type="RefSeq" id="YP_009308423.1">
    <property type="nucleotide sequence ID" value="NC_031417.1"/>
</dbReference>
<evidence type="ECO:0000313" key="4">
    <source>
        <dbReference type="EMBL" id="AOS85561.1"/>
    </source>
</evidence>
<keyword evidence="3" id="KW-0687">Ribonucleoprotein</keyword>
<accession>A0A1D8DB94</accession>
<proteinExistence type="inferred from homology"/>
<evidence type="ECO:0000256" key="3">
    <source>
        <dbReference type="ARBA" id="ARBA00023274"/>
    </source>
</evidence>
<dbReference type="EMBL" id="KX611830">
    <property type="protein sequence ID" value="AOS85561.1"/>
    <property type="molecule type" value="Genomic_DNA"/>
</dbReference>
<comment type="similarity">
    <text evidence="1">Belongs to the universal ribosomal protein uL11 family.</text>
</comment>
<dbReference type="GO" id="GO:1990904">
    <property type="term" value="C:ribonucleoprotein complex"/>
    <property type="evidence" value="ECO:0007669"/>
    <property type="project" value="UniProtKB-KW"/>
</dbReference>
<keyword evidence="2 4" id="KW-0689">Ribosomal protein</keyword>
<evidence type="ECO:0000256" key="1">
    <source>
        <dbReference type="ARBA" id="ARBA00010537"/>
    </source>
</evidence>
<reference evidence="4" key="1">
    <citation type="submission" date="2016-07" db="EMBL/GenBank/DDBJ databases">
        <title>Evolution of an obligate endosymbiont from a free-living kinetoplastid protist.</title>
        <authorList>
            <person name="Tanifuji G."/>
            <person name="Curtis B.A."/>
            <person name="Cenci U."/>
            <person name="David V."/>
            <person name="Dean S."/>
            <person name="Fiala I."/>
            <person name="Flegontov P."/>
            <person name="Kelly S."/>
            <person name="Johnson-MacKinnon J."/>
            <person name="Moog D."/>
            <person name="Nakayama T."/>
            <person name="Onodera N.T."/>
            <person name="Inagaki Y."/>
            <person name="Hashimoto T."/>
            <person name="Gull K."/>
            <person name="Lukes J."/>
            <person name="Archibald J.M."/>
        </authorList>
    </citation>
    <scope>NUCLEOTIDE SEQUENCE</scope>
</reference>
<name>A0A1D8DB94_9EUKA</name>
<dbReference type="AlphaFoldDB" id="A0A1D8DB94"/>
<sequence>MSNLFNNTTFRNKRIKRFFNLFVQSSSAAFEDPSIGPNLSPYMARDKIKLFCEELNKKCNMLKSGLKLLVRLYLFDDKSFFFIIKGLPFSLLLKLLLNLKYNQFSKISKSITIYEAFDLLYIKNIYNNKYLSYDNIFFKNQLVDNIYSIKNLIITK</sequence>
<keyword evidence="4" id="KW-0496">Mitochondrion</keyword>